<dbReference type="EMBL" id="JAAVNE010000021">
    <property type="protein sequence ID" value="NKC31982.1"/>
    <property type="molecule type" value="Genomic_DNA"/>
</dbReference>
<comment type="pathway">
    <text evidence="1 7">Porphyrin-containing compound metabolism; protoporphyrin-IX biosynthesis; protoporphyrinogen-IX from coproporphyrinogen-III (O2 route): step 1/1.</text>
</comment>
<evidence type="ECO:0000256" key="5">
    <source>
        <dbReference type="ARBA" id="ARBA00023133"/>
    </source>
</evidence>
<sequence>MSETPAPQPPASAEAKGVPLDHPMVAPARAWFESLRDRICAAFEACEDELAGGPHAGLPAGRFQRTAWDRPEGGGGVMSVMKGRVFEKVGVNVSTVFGEFSPDFRKQIPGAAEDPRFLATGISLVAHLRSPRVPAVHMNTRFILTTKAWFGGGGDITPMDHAAPHSLADAADFHAAFKAACDRHDPTYYPRFKQWCDEYFFLPHRNEPRGLGGIFYDWLGDRTPGQGIEKDFAFTRDVGLAFLEAYPAIVRRRMHEPWTEAERTHQLMRRGRYVEFNLLYDRGTIFGLKTGGNVEAILMSLPPETGWP</sequence>
<dbReference type="NCBIfam" id="NF003727">
    <property type="entry name" value="PRK05330.1"/>
    <property type="match status" value="1"/>
</dbReference>
<feature type="binding site" evidence="7">
    <location>
        <position position="123"/>
    </location>
    <ligand>
        <name>substrate</name>
    </ligand>
</feature>
<evidence type="ECO:0000256" key="1">
    <source>
        <dbReference type="ARBA" id="ARBA00005168"/>
    </source>
</evidence>
<dbReference type="InterPro" id="IPR018375">
    <property type="entry name" value="Coprogen_oxidase_CS"/>
</dbReference>
<comment type="subunit">
    <text evidence="3 7">Homodimer.</text>
</comment>
<evidence type="ECO:0000313" key="9">
    <source>
        <dbReference type="Proteomes" id="UP000787635"/>
    </source>
</evidence>
<keyword evidence="9" id="KW-1185">Reference proteome</keyword>
<accession>A0ABX1E465</accession>
<comment type="catalytic activity">
    <reaction evidence="7">
        <text>coproporphyrinogen III + O2 + 2 H(+) = protoporphyrinogen IX + 2 CO2 + 2 H2O</text>
        <dbReference type="Rhea" id="RHEA:18257"/>
        <dbReference type="ChEBI" id="CHEBI:15377"/>
        <dbReference type="ChEBI" id="CHEBI:15378"/>
        <dbReference type="ChEBI" id="CHEBI:15379"/>
        <dbReference type="ChEBI" id="CHEBI:16526"/>
        <dbReference type="ChEBI" id="CHEBI:57307"/>
        <dbReference type="ChEBI" id="CHEBI:57309"/>
        <dbReference type="EC" id="1.3.3.3"/>
    </reaction>
</comment>
<proteinExistence type="inferred from homology"/>
<dbReference type="Gene3D" id="3.40.1500.10">
    <property type="entry name" value="Coproporphyrinogen III oxidase, aerobic"/>
    <property type="match status" value="1"/>
</dbReference>
<evidence type="ECO:0000256" key="7">
    <source>
        <dbReference type="HAMAP-Rule" id="MF_00333"/>
    </source>
</evidence>
<evidence type="ECO:0000256" key="3">
    <source>
        <dbReference type="ARBA" id="ARBA00011738"/>
    </source>
</evidence>
<feature type="binding site" evidence="7">
    <location>
        <begin position="291"/>
        <end position="293"/>
    </location>
    <ligand>
        <name>substrate</name>
    </ligand>
</feature>
<keyword evidence="5 7" id="KW-0350">Heme biosynthesis</keyword>
<dbReference type="PIRSF" id="PIRSF000166">
    <property type="entry name" value="Coproporphyri_ox"/>
    <property type="match status" value="1"/>
</dbReference>
<dbReference type="InterPro" id="IPR001260">
    <property type="entry name" value="Coprogen_oxidase_aer"/>
</dbReference>
<feature type="active site" description="Proton donor" evidence="7">
    <location>
        <position position="137"/>
    </location>
</feature>
<keyword evidence="7" id="KW-0479">Metal-binding</keyword>
<keyword evidence="6 7" id="KW-0627">Porphyrin biosynthesis</keyword>
<dbReference type="SUPFAM" id="SSF102886">
    <property type="entry name" value="Coproporphyrinogen III oxidase"/>
    <property type="match status" value="1"/>
</dbReference>
<dbReference type="HAMAP" id="MF_00333">
    <property type="entry name" value="Coprogen_oxidas"/>
    <property type="match status" value="1"/>
</dbReference>
<feature type="binding site" evidence="7">
    <location>
        <begin position="139"/>
        <end position="141"/>
    </location>
    <ligand>
        <name>substrate</name>
    </ligand>
</feature>
<protein>
    <recommendedName>
        <fullName evidence="7">Oxygen-dependent coproporphyrinogen-III oxidase</fullName>
        <shortName evidence="7">CPO</shortName>
        <shortName evidence="7">Coprogen oxidase</shortName>
        <shortName evidence="7">Coproporphyrinogenase</shortName>
        <ecNumber evidence="7">1.3.3.3</ecNumber>
    </recommendedName>
</protein>
<dbReference type="PROSITE" id="PS01021">
    <property type="entry name" value="COPROGEN_OXIDASE"/>
    <property type="match status" value="1"/>
</dbReference>
<dbReference type="PANTHER" id="PTHR10755">
    <property type="entry name" value="COPROPORPHYRINOGEN III OXIDASE, MITOCHONDRIAL"/>
    <property type="match status" value="1"/>
</dbReference>
<dbReference type="InterPro" id="IPR036406">
    <property type="entry name" value="Coprogen_oxidase_aer_sf"/>
</dbReference>
<feature type="binding site" evidence="7">
    <location>
        <position position="204"/>
    </location>
    <ligand>
        <name>a divalent metal cation</name>
        <dbReference type="ChEBI" id="CHEBI:60240"/>
    </ligand>
</feature>
<dbReference type="PRINTS" id="PR00073">
    <property type="entry name" value="COPRGNOXDASE"/>
</dbReference>
<feature type="binding site" evidence="7">
    <location>
        <position position="174"/>
    </location>
    <ligand>
        <name>a divalent metal cation</name>
        <dbReference type="ChEBI" id="CHEBI:60240"/>
    </ligand>
</feature>
<dbReference type="PANTHER" id="PTHR10755:SF0">
    <property type="entry name" value="OXYGEN-DEPENDENT COPROPORPHYRINOGEN-III OXIDASE, MITOCHONDRIAL"/>
    <property type="match status" value="1"/>
</dbReference>
<dbReference type="Pfam" id="PF01218">
    <property type="entry name" value="Coprogen_oxidas"/>
    <property type="match status" value="1"/>
</dbReference>
<feature type="region of interest" description="Important for dimerization" evidence="7">
    <location>
        <begin position="273"/>
        <end position="308"/>
    </location>
</feature>
<keyword evidence="4 7" id="KW-0560">Oxidoreductase</keyword>
<reference evidence="8 9" key="1">
    <citation type="submission" date="2020-03" db="EMBL/GenBank/DDBJ databases">
        <title>Roseomonas selenitidurans sp. nov. isolated from urban soil.</title>
        <authorList>
            <person name="Liu H."/>
        </authorList>
    </citation>
    <scope>NUCLEOTIDE SEQUENCE [LARGE SCALE GENOMIC DNA]</scope>
    <source>
        <strain evidence="8 9">BU-1</strain>
    </source>
</reference>
<dbReference type="GO" id="GO:0004109">
    <property type="term" value="F:coproporphyrinogen oxidase activity"/>
    <property type="evidence" value="ECO:0007669"/>
    <property type="project" value="UniProtKB-EC"/>
</dbReference>
<comment type="caution">
    <text evidence="8">The sequence shown here is derived from an EMBL/GenBank/DDBJ whole genome shotgun (WGS) entry which is preliminary data.</text>
</comment>
<evidence type="ECO:0000313" key="8">
    <source>
        <dbReference type="EMBL" id="NKC31982.1"/>
    </source>
</evidence>
<gene>
    <name evidence="7 8" type="primary">hemF</name>
    <name evidence="8" type="ORF">HEQ75_14035</name>
</gene>
<dbReference type="EC" id="1.3.3.3" evidence="7"/>
<name>A0ABX1E465_9PROT</name>
<evidence type="ECO:0000256" key="6">
    <source>
        <dbReference type="ARBA" id="ARBA00023244"/>
    </source>
</evidence>
<feature type="site" description="Important for dimerization" evidence="7">
    <location>
        <position position="204"/>
    </location>
</feature>
<comment type="similarity">
    <text evidence="2 7">Belongs to the aerobic coproporphyrinogen-III oxidase family.</text>
</comment>
<dbReference type="Proteomes" id="UP000787635">
    <property type="component" value="Unassembled WGS sequence"/>
</dbReference>
<evidence type="ECO:0000256" key="4">
    <source>
        <dbReference type="ARBA" id="ARBA00023002"/>
    </source>
</evidence>
<keyword evidence="7" id="KW-0963">Cytoplasm</keyword>
<organism evidence="8 9">
    <name type="scientific">Falsiroseomonas selenitidurans</name>
    <dbReference type="NCBI Taxonomy" id="2716335"/>
    <lineage>
        <taxon>Bacteria</taxon>
        <taxon>Pseudomonadati</taxon>
        <taxon>Pseudomonadota</taxon>
        <taxon>Alphaproteobacteria</taxon>
        <taxon>Acetobacterales</taxon>
        <taxon>Roseomonadaceae</taxon>
        <taxon>Falsiroseomonas</taxon>
    </lineage>
</organism>
<comment type="cofactor">
    <cofactor evidence="7">
        <name>a divalent metal cation</name>
        <dbReference type="ChEBI" id="CHEBI:60240"/>
    </cofactor>
</comment>
<feature type="binding site" evidence="7">
    <location>
        <position position="127"/>
    </location>
    <ligand>
        <name>a divalent metal cation</name>
        <dbReference type="ChEBI" id="CHEBI:60240"/>
    </ligand>
</feature>
<comment type="subcellular location">
    <subcellularLocation>
        <location evidence="7">Cytoplasm</location>
    </subcellularLocation>
</comment>
<comment type="function">
    <text evidence="7">Involved in the heme biosynthesis. Catalyzes the aerobic oxidative decarboxylation of propionate groups of rings A and B of coproporphyrinogen-III to yield the vinyl groups in protoporphyrinogen-IX.</text>
</comment>
<feature type="binding site" evidence="7">
    <location>
        <position position="137"/>
    </location>
    <ligand>
        <name>a divalent metal cation</name>
        <dbReference type="ChEBI" id="CHEBI:60240"/>
    </ligand>
</feature>
<evidence type="ECO:0000256" key="2">
    <source>
        <dbReference type="ARBA" id="ARBA00010644"/>
    </source>
</evidence>